<evidence type="ECO:0000256" key="1">
    <source>
        <dbReference type="SAM" id="SignalP"/>
    </source>
</evidence>
<organism evidence="2 3">
    <name type="scientific">Elysia crispata</name>
    <name type="common">lettuce slug</name>
    <dbReference type="NCBI Taxonomy" id="231223"/>
    <lineage>
        <taxon>Eukaryota</taxon>
        <taxon>Metazoa</taxon>
        <taxon>Spiralia</taxon>
        <taxon>Lophotrochozoa</taxon>
        <taxon>Mollusca</taxon>
        <taxon>Gastropoda</taxon>
        <taxon>Heterobranchia</taxon>
        <taxon>Euthyneura</taxon>
        <taxon>Panpulmonata</taxon>
        <taxon>Sacoglossa</taxon>
        <taxon>Placobranchoidea</taxon>
        <taxon>Plakobranchidae</taxon>
        <taxon>Elysia</taxon>
    </lineage>
</organism>
<dbReference type="EMBL" id="JAWDGP010006856">
    <property type="protein sequence ID" value="KAK3734253.1"/>
    <property type="molecule type" value="Genomic_DNA"/>
</dbReference>
<evidence type="ECO:0000313" key="3">
    <source>
        <dbReference type="Proteomes" id="UP001283361"/>
    </source>
</evidence>
<dbReference type="AlphaFoldDB" id="A0AAE1CTF3"/>
<proteinExistence type="predicted"/>
<reference evidence="2" key="1">
    <citation type="journal article" date="2023" name="G3 (Bethesda)">
        <title>A reference genome for the long-term kleptoplast-retaining sea slug Elysia crispata morphotype clarki.</title>
        <authorList>
            <person name="Eastman K.E."/>
            <person name="Pendleton A.L."/>
            <person name="Shaikh M.A."/>
            <person name="Suttiyut T."/>
            <person name="Ogas R."/>
            <person name="Tomko P."/>
            <person name="Gavelis G."/>
            <person name="Widhalm J.R."/>
            <person name="Wisecaver J.H."/>
        </authorList>
    </citation>
    <scope>NUCLEOTIDE SEQUENCE</scope>
    <source>
        <strain evidence="2">ECLA1</strain>
    </source>
</reference>
<gene>
    <name evidence="2" type="ORF">RRG08_049671</name>
</gene>
<feature type="signal peptide" evidence="1">
    <location>
        <begin position="1"/>
        <end position="29"/>
    </location>
</feature>
<sequence>MPLCLPTQLHYRVILIVVMLLTNMFLQNARVTMEIEIALIEKSPITDDNPSQFTCRRAAWTGIGTCVPIQHCAYRDMACIVRCVRTGLGVLRLFRCLAPLKLPGRRTMSDQSSTSSREDIKVILISLVRQHPSIYDPGHVDYTKQSFEGQNVDSNQQ</sequence>
<keyword evidence="3" id="KW-1185">Reference proteome</keyword>
<accession>A0AAE1CTF3</accession>
<protein>
    <submittedName>
        <fullName evidence="2">Uncharacterized protein</fullName>
    </submittedName>
</protein>
<comment type="caution">
    <text evidence="2">The sequence shown here is derived from an EMBL/GenBank/DDBJ whole genome shotgun (WGS) entry which is preliminary data.</text>
</comment>
<feature type="chain" id="PRO_5041949600" evidence="1">
    <location>
        <begin position="30"/>
        <end position="157"/>
    </location>
</feature>
<keyword evidence="1" id="KW-0732">Signal</keyword>
<name>A0AAE1CTF3_9GAST</name>
<evidence type="ECO:0000313" key="2">
    <source>
        <dbReference type="EMBL" id="KAK3734253.1"/>
    </source>
</evidence>
<dbReference type="Proteomes" id="UP001283361">
    <property type="component" value="Unassembled WGS sequence"/>
</dbReference>